<proteinExistence type="inferred from homology"/>
<dbReference type="SUPFAM" id="SSF55781">
    <property type="entry name" value="GAF domain-like"/>
    <property type="match status" value="1"/>
</dbReference>
<dbReference type="FunFam" id="3.30.450.40:FF:000008">
    <property type="entry name" value="GAF domain-containing proteins"/>
    <property type="match status" value="1"/>
</dbReference>
<dbReference type="InterPro" id="IPR029016">
    <property type="entry name" value="GAF-like_dom_sf"/>
</dbReference>
<comment type="similarity">
    <text evidence="1">Belongs to the free Met sulfoxide reductase family.</text>
</comment>
<protein>
    <recommendedName>
        <fullName evidence="2">GAF domain-containing protein</fullName>
    </recommendedName>
</protein>
<comment type="caution">
    <text evidence="3">The sequence shown here is derived from an EMBL/GenBank/DDBJ whole genome shotgun (WGS) entry which is preliminary data.</text>
</comment>
<evidence type="ECO:0000313" key="3">
    <source>
        <dbReference type="EMBL" id="KAF7511753.1"/>
    </source>
</evidence>
<dbReference type="EMBL" id="JAACFV010000017">
    <property type="protein sequence ID" value="KAF7511753.1"/>
    <property type="molecule type" value="Genomic_DNA"/>
</dbReference>
<keyword evidence="4" id="KW-1185">Reference proteome</keyword>
<sequence>MPHADFSNFALGISKQDAYRQMHEAMRSLAEAQDNWVCNLANASSLLWHMYHSLGSPSSSVNWAGFYVVDQMDRRQLILGPFHGKVACQTITIGKGACGKVAEEGKTLLLTDIKEFPKHIACDGDSKSEIVTPIKVGTEVVAVIDIDCADLQGFDTTDQDGLERLAEILRDCCDWEDLLPPVSPIAPY</sequence>
<dbReference type="PANTHER" id="PTHR21021:SF15">
    <property type="entry name" value="FREE METHIONINE-R-SULFOXIDE REDUCTASE"/>
    <property type="match status" value="1"/>
</dbReference>
<dbReference type="AlphaFoldDB" id="A0A8H7E847"/>
<dbReference type="OrthoDB" id="15735at2759"/>
<evidence type="ECO:0000256" key="1">
    <source>
        <dbReference type="ARBA" id="ARBA00038454"/>
    </source>
</evidence>
<dbReference type="InterPro" id="IPR051330">
    <property type="entry name" value="Phosphatase_reg/MetRdx"/>
</dbReference>
<dbReference type="InterPro" id="IPR003018">
    <property type="entry name" value="GAF"/>
</dbReference>
<dbReference type="PANTHER" id="PTHR21021">
    <property type="entry name" value="GAF/PUTATIVE CYTOSKELETAL PROTEIN"/>
    <property type="match status" value="1"/>
</dbReference>
<evidence type="ECO:0000313" key="4">
    <source>
        <dbReference type="Proteomes" id="UP000606974"/>
    </source>
</evidence>
<gene>
    <name evidence="3" type="ORF">GJ744_003484</name>
</gene>
<dbReference type="Gene3D" id="3.30.450.40">
    <property type="match status" value="1"/>
</dbReference>
<accession>A0A8H7E847</accession>
<dbReference type="Proteomes" id="UP000606974">
    <property type="component" value="Unassembled WGS sequence"/>
</dbReference>
<dbReference type="GO" id="GO:0005829">
    <property type="term" value="C:cytosol"/>
    <property type="evidence" value="ECO:0007669"/>
    <property type="project" value="TreeGrafter"/>
</dbReference>
<reference evidence="3" key="1">
    <citation type="submission" date="2020-02" db="EMBL/GenBank/DDBJ databases">
        <authorList>
            <person name="Palmer J.M."/>
        </authorList>
    </citation>
    <scope>NUCLEOTIDE SEQUENCE</scope>
    <source>
        <strain evidence="3">EPUS1.4</strain>
        <tissue evidence="3">Thallus</tissue>
    </source>
</reference>
<dbReference type="Pfam" id="PF13185">
    <property type="entry name" value="GAF_2"/>
    <property type="match status" value="1"/>
</dbReference>
<evidence type="ECO:0000259" key="2">
    <source>
        <dbReference type="Pfam" id="PF13185"/>
    </source>
</evidence>
<organism evidence="3 4">
    <name type="scientific">Endocarpon pusillum</name>
    <dbReference type="NCBI Taxonomy" id="364733"/>
    <lineage>
        <taxon>Eukaryota</taxon>
        <taxon>Fungi</taxon>
        <taxon>Dikarya</taxon>
        <taxon>Ascomycota</taxon>
        <taxon>Pezizomycotina</taxon>
        <taxon>Eurotiomycetes</taxon>
        <taxon>Chaetothyriomycetidae</taxon>
        <taxon>Verrucariales</taxon>
        <taxon>Verrucariaceae</taxon>
        <taxon>Endocarpon</taxon>
    </lineage>
</organism>
<name>A0A8H7E847_9EURO</name>
<feature type="domain" description="GAF" evidence="2">
    <location>
        <begin position="65"/>
        <end position="168"/>
    </location>
</feature>
<dbReference type="GO" id="GO:0033745">
    <property type="term" value="F:L-methionine-(R)-S-oxide reductase activity"/>
    <property type="evidence" value="ECO:0007669"/>
    <property type="project" value="TreeGrafter"/>
</dbReference>